<keyword evidence="4" id="KW-1278">Translocase</keyword>
<dbReference type="PaxDb" id="880073-Calab_1628"/>
<dbReference type="Proteomes" id="UP000004671">
    <property type="component" value="Chromosome"/>
</dbReference>
<dbReference type="OrthoDB" id="9787851at2"/>
<dbReference type="PROSITE" id="PS00211">
    <property type="entry name" value="ABC_TRANSPORTER_1"/>
    <property type="match status" value="1"/>
</dbReference>
<dbReference type="PANTHER" id="PTHR42794:SF1">
    <property type="entry name" value="HEMIN IMPORT ATP-BINDING PROTEIN HMUV"/>
    <property type="match status" value="1"/>
</dbReference>
<dbReference type="FunFam" id="3.40.50.300:FF:000134">
    <property type="entry name" value="Iron-enterobactin ABC transporter ATP-binding protein"/>
    <property type="match status" value="1"/>
</dbReference>
<gene>
    <name evidence="7" type="ORF">Cabys_350</name>
    <name evidence="8" type="ORF">Calab_1628</name>
</gene>
<dbReference type="FunCoup" id="H1XR97">
    <property type="interactions" value="323"/>
</dbReference>
<evidence type="ECO:0000259" key="6">
    <source>
        <dbReference type="PROSITE" id="PS50893"/>
    </source>
</evidence>
<dbReference type="AlphaFoldDB" id="H1XR97"/>
<dbReference type="SMART" id="SM00382">
    <property type="entry name" value="AAA"/>
    <property type="match status" value="1"/>
</dbReference>
<dbReference type="InterPro" id="IPR017871">
    <property type="entry name" value="ABC_transporter-like_CS"/>
</dbReference>
<comment type="function">
    <text evidence="5">Part of the ABC transporter complex HmuTUV involved in hemin import. Responsible for energy coupling to the transport system.</text>
</comment>
<sequence>MDDVAIRLQKVSFAYRDKTVLKGLDLEIKAGEFVGIIGPNGVGKSTLLKVMAALYPPDDGLYLLFGKRLKNWKRKAIAQKIGYVPQSVDLTFPFTVRQVVEMGRYPYFTGIIGGDPEGEPFVQKALALTDLLGLERRMFSSLSGGEKQRAIIASVLAQNTPILLLDEPTSSLDLKHQIAILQLLKRLSADEKKTVALVTHEVNLAAQFCDRLFLLNEGRILKSGPPPEVLQFNLIQHVYGVNVYIDINPFTNSIYILPYELKKEEEK</sequence>
<evidence type="ECO:0000256" key="4">
    <source>
        <dbReference type="ARBA" id="ARBA00022967"/>
    </source>
</evidence>
<dbReference type="KEGG" id="caby:Cabys_350"/>
<evidence type="ECO:0000313" key="10">
    <source>
        <dbReference type="Proteomes" id="UP000183868"/>
    </source>
</evidence>
<dbReference type="PANTHER" id="PTHR42794">
    <property type="entry name" value="HEMIN IMPORT ATP-BINDING PROTEIN HMUV"/>
    <property type="match status" value="1"/>
</dbReference>
<dbReference type="InParanoid" id="H1XR97"/>
<dbReference type="EMBL" id="CP018099">
    <property type="protein sequence ID" value="APF17101.1"/>
    <property type="molecule type" value="Genomic_DNA"/>
</dbReference>
<dbReference type="CDD" id="cd03214">
    <property type="entry name" value="ABC_Iron-Siderophores_B12_Hemin"/>
    <property type="match status" value="1"/>
</dbReference>
<proteinExistence type="predicted"/>
<dbReference type="STRING" id="880073.Cabys_350"/>
<organism evidence="8 9">
    <name type="scientific">Caldithrix abyssi DSM 13497</name>
    <dbReference type="NCBI Taxonomy" id="880073"/>
    <lineage>
        <taxon>Bacteria</taxon>
        <taxon>Pseudomonadati</taxon>
        <taxon>Calditrichota</taxon>
        <taxon>Calditrichia</taxon>
        <taxon>Calditrichales</taxon>
        <taxon>Calditrichaceae</taxon>
        <taxon>Caldithrix</taxon>
    </lineage>
</organism>
<keyword evidence="3 7" id="KW-0067">ATP-binding</keyword>
<evidence type="ECO:0000313" key="8">
    <source>
        <dbReference type="EMBL" id="EHO41248.1"/>
    </source>
</evidence>
<dbReference type="Pfam" id="PF00005">
    <property type="entry name" value="ABC_tran"/>
    <property type="match status" value="1"/>
</dbReference>
<feature type="domain" description="ABC transporter" evidence="6">
    <location>
        <begin position="6"/>
        <end position="242"/>
    </location>
</feature>
<name>H1XR97_CALAY</name>
<protein>
    <submittedName>
        <fullName evidence="8">ABC transporter related protein</fullName>
    </submittedName>
    <submittedName>
        <fullName evidence="7">Iron complex transport system ATP-binding protein</fullName>
    </submittedName>
</protein>
<dbReference type="Gene3D" id="3.40.50.300">
    <property type="entry name" value="P-loop containing nucleotide triphosphate hydrolases"/>
    <property type="match status" value="1"/>
</dbReference>
<evidence type="ECO:0000256" key="1">
    <source>
        <dbReference type="ARBA" id="ARBA00022448"/>
    </source>
</evidence>
<reference evidence="8 9" key="1">
    <citation type="submission" date="2011-09" db="EMBL/GenBank/DDBJ databases">
        <title>The permanent draft genome of Caldithrix abyssi DSM 13497.</title>
        <authorList>
            <consortium name="US DOE Joint Genome Institute (JGI-PGF)"/>
            <person name="Lucas S."/>
            <person name="Han J."/>
            <person name="Lapidus A."/>
            <person name="Bruce D."/>
            <person name="Goodwin L."/>
            <person name="Pitluck S."/>
            <person name="Peters L."/>
            <person name="Kyrpides N."/>
            <person name="Mavromatis K."/>
            <person name="Ivanova N."/>
            <person name="Mikhailova N."/>
            <person name="Chertkov O."/>
            <person name="Detter J.C."/>
            <person name="Tapia R."/>
            <person name="Han C."/>
            <person name="Land M."/>
            <person name="Hauser L."/>
            <person name="Markowitz V."/>
            <person name="Cheng J.-F."/>
            <person name="Hugenholtz P."/>
            <person name="Woyke T."/>
            <person name="Wu D."/>
            <person name="Spring S."/>
            <person name="Brambilla E."/>
            <person name="Klenk H.-P."/>
            <person name="Eisen J.A."/>
        </authorList>
    </citation>
    <scope>NUCLEOTIDE SEQUENCE [LARGE SCALE GENOMIC DNA]</scope>
    <source>
        <strain evidence="8 9">DSM 13497</strain>
    </source>
</reference>
<keyword evidence="9" id="KW-1185">Reference proteome</keyword>
<dbReference type="eggNOG" id="COG1120">
    <property type="taxonomic scope" value="Bacteria"/>
</dbReference>
<dbReference type="RefSeq" id="WP_006928339.1">
    <property type="nucleotide sequence ID" value="NZ_CM001402.1"/>
</dbReference>
<dbReference type="HOGENOM" id="CLU_000604_1_11_0"/>
<accession>H1XR97</accession>
<evidence type="ECO:0000313" key="9">
    <source>
        <dbReference type="Proteomes" id="UP000004671"/>
    </source>
</evidence>
<evidence type="ECO:0000256" key="5">
    <source>
        <dbReference type="ARBA" id="ARBA00037066"/>
    </source>
</evidence>
<dbReference type="InterPro" id="IPR027417">
    <property type="entry name" value="P-loop_NTPase"/>
</dbReference>
<dbReference type="SUPFAM" id="SSF52540">
    <property type="entry name" value="P-loop containing nucleoside triphosphate hydrolases"/>
    <property type="match status" value="1"/>
</dbReference>
<dbReference type="PROSITE" id="PS50893">
    <property type="entry name" value="ABC_TRANSPORTER_2"/>
    <property type="match status" value="1"/>
</dbReference>
<evidence type="ECO:0000256" key="2">
    <source>
        <dbReference type="ARBA" id="ARBA00022741"/>
    </source>
</evidence>
<keyword evidence="1" id="KW-0813">Transport</keyword>
<keyword evidence="2" id="KW-0547">Nucleotide-binding</keyword>
<evidence type="ECO:0000256" key="3">
    <source>
        <dbReference type="ARBA" id="ARBA00022840"/>
    </source>
</evidence>
<evidence type="ECO:0000313" key="7">
    <source>
        <dbReference type="EMBL" id="APF17101.1"/>
    </source>
</evidence>
<dbReference type="InterPro" id="IPR003439">
    <property type="entry name" value="ABC_transporter-like_ATP-bd"/>
</dbReference>
<dbReference type="GO" id="GO:0016887">
    <property type="term" value="F:ATP hydrolysis activity"/>
    <property type="evidence" value="ECO:0007669"/>
    <property type="project" value="InterPro"/>
</dbReference>
<reference evidence="7 10" key="2">
    <citation type="submission" date="2016-11" db="EMBL/GenBank/DDBJ databases">
        <title>Genomic analysis of Caldithrix abyssi and proposal of a novel bacterial phylum Caldithrichaeota.</title>
        <authorList>
            <person name="Kublanov I."/>
            <person name="Sigalova O."/>
            <person name="Gavrilov S."/>
            <person name="Lebedinsky A."/>
            <person name="Ivanova N."/>
            <person name="Daum C."/>
            <person name="Reddy T."/>
            <person name="Klenk H.P."/>
            <person name="Goker M."/>
            <person name="Reva O."/>
            <person name="Miroshnichenko M."/>
            <person name="Kyprides N."/>
            <person name="Woyke T."/>
            <person name="Gelfand M."/>
        </authorList>
    </citation>
    <scope>NUCLEOTIDE SEQUENCE [LARGE SCALE GENOMIC DNA]</scope>
    <source>
        <strain evidence="7 10">LF13</strain>
    </source>
</reference>
<dbReference type="GO" id="GO:0005524">
    <property type="term" value="F:ATP binding"/>
    <property type="evidence" value="ECO:0007669"/>
    <property type="project" value="UniProtKB-KW"/>
</dbReference>
<dbReference type="Proteomes" id="UP000183868">
    <property type="component" value="Chromosome"/>
</dbReference>
<dbReference type="EMBL" id="CM001402">
    <property type="protein sequence ID" value="EHO41248.1"/>
    <property type="molecule type" value="Genomic_DNA"/>
</dbReference>
<dbReference type="InterPro" id="IPR003593">
    <property type="entry name" value="AAA+_ATPase"/>
</dbReference>